<accession>Q67QT3</accession>
<feature type="coiled-coil region" evidence="2">
    <location>
        <begin position="204"/>
        <end position="319"/>
    </location>
</feature>
<feature type="domain" description="CusB-like beta-barrel" evidence="3">
    <location>
        <begin position="354"/>
        <end position="430"/>
    </location>
</feature>
<dbReference type="Gene3D" id="2.40.30.170">
    <property type="match status" value="1"/>
</dbReference>
<evidence type="ECO:0000313" key="5">
    <source>
        <dbReference type="EMBL" id="BAD39960.1"/>
    </source>
</evidence>
<dbReference type="GO" id="GO:1990281">
    <property type="term" value="C:efflux pump complex"/>
    <property type="evidence" value="ECO:0007669"/>
    <property type="project" value="TreeGrafter"/>
</dbReference>
<dbReference type="InterPro" id="IPR058649">
    <property type="entry name" value="CzcB_C"/>
</dbReference>
<organism evidence="5 6">
    <name type="scientific">Symbiobacterium thermophilum (strain DSM 24528 / JCM 14929 / IAM 14863 / T)</name>
    <dbReference type="NCBI Taxonomy" id="292459"/>
    <lineage>
        <taxon>Bacteria</taxon>
        <taxon>Bacillati</taxon>
        <taxon>Bacillota</taxon>
        <taxon>Clostridia</taxon>
        <taxon>Eubacteriales</taxon>
        <taxon>Symbiobacteriaceae</taxon>
        <taxon>Symbiobacterium</taxon>
    </lineage>
</organism>
<dbReference type="PANTHER" id="PTHR30469">
    <property type="entry name" value="MULTIDRUG RESISTANCE PROTEIN MDTA"/>
    <property type="match status" value="1"/>
</dbReference>
<evidence type="ECO:0000256" key="2">
    <source>
        <dbReference type="SAM" id="Coils"/>
    </source>
</evidence>
<dbReference type="HOGENOM" id="CLU_514738_0_0_9"/>
<comment type="similarity">
    <text evidence="1">Belongs to the membrane fusion protein (MFP) (TC 8.A.1) family.</text>
</comment>
<dbReference type="KEGG" id="sth:STH975"/>
<dbReference type="eggNOG" id="COG0845">
    <property type="taxonomic scope" value="Bacteria"/>
</dbReference>
<dbReference type="PANTHER" id="PTHR30469:SF33">
    <property type="entry name" value="SLR1207 PROTEIN"/>
    <property type="match status" value="1"/>
</dbReference>
<proteinExistence type="inferred from homology"/>
<evidence type="ECO:0000313" key="6">
    <source>
        <dbReference type="Proteomes" id="UP000000417"/>
    </source>
</evidence>
<dbReference type="NCBIfam" id="TIGR01730">
    <property type="entry name" value="RND_mfp"/>
    <property type="match status" value="1"/>
</dbReference>
<feature type="coiled-coil region" evidence="2">
    <location>
        <begin position="103"/>
        <end position="176"/>
    </location>
</feature>
<dbReference type="AlphaFoldDB" id="Q67QT3"/>
<evidence type="ECO:0000259" key="4">
    <source>
        <dbReference type="Pfam" id="PF25975"/>
    </source>
</evidence>
<dbReference type="STRING" id="292459.STH975"/>
<feature type="domain" description="CzcB-like C-terminal circularly permuted SH3-like" evidence="4">
    <location>
        <begin position="436"/>
        <end position="489"/>
    </location>
</feature>
<reference evidence="5 6" key="1">
    <citation type="journal article" date="2004" name="Nucleic Acids Res.">
        <title>Genome sequence of Symbiobacterium thermophilum, an uncultivable bacterium that depends on microbial commensalism.</title>
        <authorList>
            <person name="Ueda K."/>
            <person name="Yamashita A."/>
            <person name="Ishikawa J."/>
            <person name="Shimada M."/>
            <person name="Watsuji T."/>
            <person name="Morimura K."/>
            <person name="Ikeda H."/>
            <person name="Hattori M."/>
            <person name="Beppu T."/>
        </authorList>
    </citation>
    <scope>NUCLEOTIDE SEQUENCE [LARGE SCALE GENOMIC DNA]</scope>
    <source>
        <strain evidence="6">T / IAM 14863</strain>
    </source>
</reference>
<dbReference type="GO" id="GO:0015562">
    <property type="term" value="F:efflux transmembrane transporter activity"/>
    <property type="evidence" value="ECO:0007669"/>
    <property type="project" value="TreeGrafter"/>
</dbReference>
<protein>
    <recommendedName>
        <fullName evidence="7">Membrane fusion protein biotin-lipoyl like domain-containing protein</fullName>
    </recommendedName>
</protein>
<dbReference type="Proteomes" id="UP000000417">
    <property type="component" value="Chromosome"/>
</dbReference>
<evidence type="ECO:0008006" key="7">
    <source>
        <dbReference type="Google" id="ProtNLM"/>
    </source>
</evidence>
<evidence type="ECO:0000259" key="3">
    <source>
        <dbReference type="Pfam" id="PF25954"/>
    </source>
</evidence>
<name>Q67QT3_SYMTH</name>
<dbReference type="EMBL" id="AP006840">
    <property type="protein sequence ID" value="BAD39960.1"/>
    <property type="molecule type" value="Genomic_DNA"/>
</dbReference>
<evidence type="ECO:0000256" key="1">
    <source>
        <dbReference type="ARBA" id="ARBA00009477"/>
    </source>
</evidence>
<keyword evidence="2" id="KW-0175">Coiled coil</keyword>
<dbReference type="Pfam" id="PF25954">
    <property type="entry name" value="Beta-barrel_RND_2"/>
    <property type="match status" value="1"/>
</dbReference>
<dbReference type="Gene3D" id="2.40.50.100">
    <property type="match status" value="1"/>
</dbReference>
<dbReference type="Gene3D" id="2.40.420.20">
    <property type="match status" value="1"/>
</dbReference>
<dbReference type="InterPro" id="IPR006143">
    <property type="entry name" value="RND_pump_MFP"/>
</dbReference>
<gene>
    <name evidence="5" type="ordered locus">STH975</name>
</gene>
<dbReference type="Pfam" id="PF25975">
    <property type="entry name" value="CzcB_C"/>
    <property type="match status" value="1"/>
</dbReference>
<sequence>MLIAAALIVAVAVLVVANLRNQPASGAATQGPKGAPEVRVQAVRRGSLRQEVIAPGVLEATGVHEVRAPFTTKAVTLKVGIGERVTAGQVLAVLDDADLALQVSAQEAQVARMESTLASLRLQQQEAPLQLDQRLAQARAQLLQAEDQLASVMRQDDALRTRLEQARVNLTTLQNRSAEGAERVAAARAALLEAEEAYKADPGNPALRAKYEQARSAYDEALRQSQQAAEQAAAQLRAAYDELAAAEADYARVSGDNPVAVQLAASQVEAARIALQLAEMEAESGGALAEQVRAAEIELAAARTSLAAMREKLAQAQLTAPVSGTVLAVAAQDGMPAQETQVLLTIGNLDVLKVKAQVDELDIGKVRPEQPLSVETNGTPGELFHGRVTRVAAQATAAGGSPFFVVEGEVANREGLLRAGLNAEVTIATAERQDAIVVPAAAVRTRDGQPSVLVVDGFAVKVRPVRVGLRTETEVEILEGLEEGERIVVSPFTLINSLQEGDPVRVEEVDENWGKSQ</sequence>
<dbReference type="SUPFAM" id="SSF111369">
    <property type="entry name" value="HlyD-like secretion proteins"/>
    <property type="match status" value="1"/>
</dbReference>
<keyword evidence="6" id="KW-1185">Reference proteome</keyword>
<dbReference type="Gene3D" id="1.10.287.470">
    <property type="entry name" value="Helix hairpin bin"/>
    <property type="match status" value="1"/>
</dbReference>
<dbReference type="InterPro" id="IPR058792">
    <property type="entry name" value="Beta-barrel_RND_2"/>
</dbReference>